<reference evidence="7 8" key="1">
    <citation type="submission" date="2020-04" db="EMBL/GenBank/DDBJ databases">
        <title>Draft genome of Pyxidicoccus fallax type strain.</title>
        <authorList>
            <person name="Whitworth D.E."/>
        </authorList>
    </citation>
    <scope>NUCLEOTIDE SEQUENCE [LARGE SCALE GENOMIC DNA]</scope>
    <source>
        <strain evidence="7 8">DSM 14698</strain>
    </source>
</reference>
<evidence type="ECO:0000256" key="3">
    <source>
        <dbReference type="ARBA" id="ARBA00023125"/>
    </source>
</evidence>
<dbReference type="InterPro" id="IPR009057">
    <property type="entry name" value="Homeodomain-like_sf"/>
</dbReference>
<dbReference type="Gene3D" id="1.10.357.10">
    <property type="entry name" value="Tetracycline Repressor, domain 2"/>
    <property type="match status" value="1"/>
</dbReference>
<dbReference type="SUPFAM" id="SSF48498">
    <property type="entry name" value="Tetracyclin repressor-like, C-terminal domain"/>
    <property type="match status" value="1"/>
</dbReference>
<keyword evidence="3 5" id="KW-0238">DNA-binding</keyword>
<dbReference type="GO" id="GO:0000976">
    <property type="term" value="F:transcription cis-regulatory region binding"/>
    <property type="evidence" value="ECO:0007669"/>
    <property type="project" value="TreeGrafter"/>
</dbReference>
<evidence type="ECO:0000313" key="8">
    <source>
        <dbReference type="Proteomes" id="UP000518300"/>
    </source>
</evidence>
<dbReference type="Pfam" id="PF13977">
    <property type="entry name" value="TetR_C_6"/>
    <property type="match status" value="1"/>
</dbReference>
<sequence>MSTRGASRKGQERSEAILEAAEGLLVDEGHAALTLRGVAQRAGIRLGNLQYYFATREELVAALLTRVLERAKARLAERVDAAGDSVGALDKALEFLLEDQREPASYRLFYDLWALAAREPAIAAELRRFYAHYTDAAAELLTRVAPELPRAEVRARAELLVSLLEGLSLFRSGTAGAPDRRVEAELRRFVSWLGTRSEQGPGPGGRAPRS</sequence>
<evidence type="ECO:0000256" key="2">
    <source>
        <dbReference type="ARBA" id="ARBA00023015"/>
    </source>
</evidence>
<dbReference type="SUPFAM" id="SSF46689">
    <property type="entry name" value="Homeodomain-like"/>
    <property type="match status" value="1"/>
</dbReference>
<proteinExistence type="predicted"/>
<dbReference type="EMBL" id="JABBJJ010000021">
    <property type="protein sequence ID" value="NMO14578.1"/>
    <property type="molecule type" value="Genomic_DNA"/>
</dbReference>
<evidence type="ECO:0000259" key="6">
    <source>
        <dbReference type="PROSITE" id="PS50977"/>
    </source>
</evidence>
<evidence type="ECO:0000256" key="1">
    <source>
        <dbReference type="ARBA" id="ARBA00022491"/>
    </source>
</evidence>
<dbReference type="RefSeq" id="WP_169343872.1">
    <property type="nucleotide sequence ID" value="NZ_JABBJJ010000021.1"/>
</dbReference>
<protein>
    <submittedName>
        <fullName evidence="7">TetR family transcriptional regulator</fullName>
    </submittedName>
</protein>
<dbReference type="PRINTS" id="PR00455">
    <property type="entry name" value="HTHTETR"/>
</dbReference>
<dbReference type="AlphaFoldDB" id="A0A848LFX6"/>
<dbReference type="InterPro" id="IPR039538">
    <property type="entry name" value="BetI_C"/>
</dbReference>
<keyword evidence="4" id="KW-0804">Transcription</keyword>
<organism evidence="7 8">
    <name type="scientific">Pyxidicoccus fallax</name>
    <dbReference type="NCBI Taxonomy" id="394095"/>
    <lineage>
        <taxon>Bacteria</taxon>
        <taxon>Pseudomonadati</taxon>
        <taxon>Myxococcota</taxon>
        <taxon>Myxococcia</taxon>
        <taxon>Myxococcales</taxon>
        <taxon>Cystobacterineae</taxon>
        <taxon>Myxococcaceae</taxon>
        <taxon>Pyxidicoccus</taxon>
    </lineage>
</organism>
<dbReference type="InterPro" id="IPR036271">
    <property type="entry name" value="Tet_transcr_reg_TetR-rel_C_sf"/>
</dbReference>
<dbReference type="PROSITE" id="PS50977">
    <property type="entry name" value="HTH_TETR_2"/>
    <property type="match status" value="1"/>
</dbReference>
<dbReference type="InterPro" id="IPR001647">
    <property type="entry name" value="HTH_TetR"/>
</dbReference>
<comment type="caution">
    <text evidence="7">The sequence shown here is derived from an EMBL/GenBank/DDBJ whole genome shotgun (WGS) entry which is preliminary data.</text>
</comment>
<evidence type="ECO:0000256" key="4">
    <source>
        <dbReference type="ARBA" id="ARBA00023163"/>
    </source>
</evidence>
<feature type="domain" description="HTH tetR-type" evidence="6">
    <location>
        <begin position="11"/>
        <end position="71"/>
    </location>
</feature>
<dbReference type="InterPro" id="IPR050109">
    <property type="entry name" value="HTH-type_TetR-like_transc_reg"/>
</dbReference>
<keyword evidence="2" id="KW-0805">Transcription regulation</keyword>
<dbReference type="PANTHER" id="PTHR30055:SF231">
    <property type="entry name" value="TRANSCRIPTIONAL REGULATORY PROTEIN (PROBABLY DEOR-FAMILY)-RELATED"/>
    <property type="match status" value="1"/>
</dbReference>
<evidence type="ECO:0000313" key="7">
    <source>
        <dbReference type="EMBL" id="NMO14578.1"/>
    </source>
</evidence>
<feature type="DNA-binding region" description="H-T-H motif" evidence="5">
    <location>
        <begin position="34"/>
        <end position="53"/>
    </location>
</feature>
<keyword evidence="8" id="KW-1185">Reference proteome</keyword>
<accession>A0A848LFX6</accession>
<keyword evidence="1" id="KW-0678">Repressor</keyword>
<dbReference type="PANTHER" id="PTHR30055">
    <property type="entry name" value="HTH-TYPE TRANSCRIPTIONAL REGULATOR RUTR"/>
    <property type="match status" value="1"/>
</dbReference>
<gene>
    <name evidence="7" type="ORF">HG543_06850</name>
</gene>
<evidence type="ECO:0000256" key="5">
    <source>
        <dbReference type="PROSITE-ProRule" id="PRU00335"/>
    </source>
</evidence>
<name>A0A848LFX6_9BACT</name>
<dbReference type="Pfam" id="PF00440">
    <property type="entry name" value="TetR_N"/>
    <property type="match status" value="1"/>
</dbReference>
<dbReference type="GO" id="GO:0003700">
    <property type="term" value="F:DNA-binding transcription factor activity"/>
    <property type="evidence" value="ECO:0007669"/>
    <property type="project" value="TreeGrafter"/>
</dbReference>
<dbReference type="Proteomes" id="UP000518300">
    <property type="component" value="Unassembled WGS sequence"/>
</dbReference>